<keyword evidence="3 4" id="KW-0440">LIM domain</keyword>
<dbReference type="SUPFAM" id="SSF57716">
    <property type="entry name" value="Glucocorticoid receptor-like (DNA-binding domain)"/>
    <property type="match status" value="1"/>
</dbReference>
<dbReference type="PANTHER" id="PTHR24206">
    <property type="entry name" value="OS06G0237300 PROTEIN"/>
    <property type="match status" value="1"/>
</dbReference>
<accession>L8GNN8</accession>
<evidence type="ECO:0000313" key="7">
    <source>
        <dbReference type="EMBL" id="ELR14675.1"/>
    </source>
</evidence>
<feature type="domain" description="LIM zinc-binding" evidence="6">
    <location>
        <begin position="4"/>
        <end position="64"/>
    </location>
</feature>
<sequence>MSAKPCTKCGKNAYPLESLKAGDDTYHKLCFKCAECNVVLNLNTFKKAQGNIYCATCTPKPKATAVADDVRTKSALSAPKVQSGFVAAHKGDSRTAPKVADFTQDKVTQAGEFESDAAPSTADTAAYRTDRVGDLQSGEFESEAQASRADTAAHRTDRVGDIQAGEFESNPQHRTYE</sequence>
<evidence type="ECO:0000259" key="6">
    <source>
        <dbReference type="PROSITE" id="PS50023"/>
    </source>
</evidence>
<gene>
    <name evidence="7" type="ORF">ACA1_125280</name>
</gene>
<dbReference type="SMART" id="SM00132">
    <property type="entry name" value="LIM"/>
    <property type="match status" value="1"/>
</dbReference>
<protein>
    <submittedName>
        <fullName evidence="7">LIM domain containing protein</fullName>
    </submittedName>
</protein>
<feature type="region of interest" description="Disordered" evidence="5">
    <location>
        <begin position="113"/>
        <end position="177"/>
    </location>
</feature>
<evidence type="ECO:0000256" key="5">
    <source>
        <dbReference type="SAM" id="MobiDB-lite"/>
    </source>
</evidence>
<dbReference type="GO" id="GO:0046872">
    <property type="term" value="F:metal ion binding"/>
    <property type="evidence" value="ECO:0007669"/>
    <property type="project" value="UniProtKB-KW"/>
</dbReference>
<dbReference type="Proteomes" id="UP000011083">
    <property type="component" value="Unassembled WGS sequence"/>
</dbReference>
<dbReference type="InterPro" id="IPR001781">
    <property type="entry name" value="Znf_LIM"/>
</dbReference>
<dbReference type="EMBL" id="KB008047">
    <property type="protein sequence ID" value="ELR14675.1"/>
    <property type="molecule type" value="Genomic_DNA"/>
</dbReference>
<evidence type="ECO:0000256" key="3">
    <source>
        <dbReference type="ARBA" id="ARBA00023038"/>
    </source>
</evidence>
<proteinExistence type="predicted"/>
<dbReference type="VEuPathDB" id="AmoebaDB:ACA1_125280"/>
<dbReference type="AlphaFoldDB" id="L8GNN8"/>
<keyword evidence="2 4" id="KW-0862">Zinc</keyword>
<dbReference type="OrthoDB" id="8062037at2759"/>
<feature type="compositionally biased region" description="Basic and acidic residues" evidence="5">
    <location>
        <begin position="151"/>
        <end position="160"/>
    </location>
</feature>
<dbReference type="Pfam" id="PF00412">
    <property type="entry name" value="LIM"/>
    <property type="match status" value="1"/>
</dbReference>
<evidence type="ECO:0000256" key="4">
    <source>
        <dbReference type="PROSITE-ProRule" id="PRU00125"/>
    </source>
</evidence>
<organism evidence="7 8">
    <name type="scientific">Acanthamoeba castellanii (strain ATCC 30010 / Neff)</name>
    <dbReference type="NCBI Taxonomy" id="1257118"/>
    <lineage>
        <taxon>Eukaryota</taxon>
        <taxon>Amoebozoa</taxon>
        <taxon>Discosea</taxon>
        <taxon>Longamoebia</taxon>
        <taxon>Centramoebida</taxon>
        <taxon>Acanthamoebidae</taxon>
        <taxon>Acanthamoeba</taxon>
    </lineage>
</organism>
<dbReference type="PROSITE" id="PS00478">
    <property type="entry name" value="LIM_DOMAIN_1"/>
    <property type="match status" value="1"/>
</dbReference>
<name>L8GNN8_ACACF</name>
<dbReference type="CDD" id="cd09358">
    <property type="entry name" value="LIM_Mical_like"/>
    <property type="match status" value="1"/>
</dbReference>
<dbReference type="RefSeq" id="XP_004336688.1">
    <property type="nucleotide sequence ID" value="XM_004336640.1"/>
</dbReference>
<evidence type="ECO:0000256" key="2">
    <source>
        <dbReference type="ARBA" id="ARBA00022833"/>
    </source>
</evidence>
<dbReference type="Gene3D" id="2.10.110.10">
    <property type="entry name" value="Cysteine Rich Protein"/>
    <property type="match status" value="1"/>
</dbReference>
<reference evidence="7 8" key="1">
    <citation type="journal article" date="2013" name="Genome Biol.">
        <title>Genome of Acanthamoeba castellanii highlights extensive lateral gene transfer and early evolution of tyrosine kinase signaling.</title>
        <authorList>
            <person name="Clarke M."/>
            <person name="Lohan A.J."/>
            <person name="Liu B."/>
            <person name="Lagkouvardos I."/>
            <person name="Roy S."/>
            <person name="Zafar N."/>
            <person name="Bertelli C."/>
            <person name="Schilde C."/>
            <person name="Kianianmomeni A."/>
            <person name="Burglin T.R."/>
            <person name="Frech C."/>
            <person name="Turcotte B."/>
            <person name="Kopec K.O."/>
            <person name="Synnott J.M."/>
            <person name="Choo C."/>
            <person name="Paponov I."/>
            <person name="Finkler A."/>
            <person name="Soon Heng Tan C."/>
            <person name="Hutchins A.P."/>
            <person name="Weinmeier T."/>
            <person name="Rattei T."/>
            <person name="Chu J.S."/>
            <person name="Gimenez G."/>
            <person name="Irimia M."/>
            <person name="Rigden D.J."/>
            <person name="Fitzpatrick D.A."/>
            <person name="Lorenzo-Morales J."/>
            <person name="Bateman A."/>
            <person name="Chiu C.H."/>
            <person name="Tang P."/>
            <person name="Hegemann P."/>
            <person name="Fromm H."/>
            <person name="Raoult D."/>
            <person name="Greub G."/>
            <person name="Miranda-Saavedra D."/>
            <person name="Chen N."/>
            <person name="Nash P."/>
            <person name="Ginger M.L."/>
            <person name="Horn M."/>
            <person name="Schaap P."/>
            <person name="Caler L."/>
            <person name="Loftus B."/>
        </authorList>
    </citation>
    <scope>NUCLEOTIDE SEQUENCE [LARGE SCALE GENOMIC DNA]</scope>
    <source>
        <strain evidence="7 8">Neff</strain>
    </source>
</reference>
<dbReference type="KEGG" id="acan:ACA1_125280"/>
<keyword evidence="1 4" id="KW-0479">Metal-binding</keyword>
<evidence type="ECO:0000313" key="8">
    <source>
        <dbReference type="Proteomes" id="UP000011083"/>
    </source>
</evidence>
<dbReference type="GeneID" id="14915263"/>
<dbReference type="PROSITE" id="PS50023">
    <property type="entry name" value="LIM_DOMAIN_2"/>
    <property type="match status" value="1"/>
</dbReference>
<evidence type="ECO:0000256" key="1">
    <source>
        <dbReference type="ARBA" id="ARBA00022723"/>
    </source>
</evidence>
<feature type="compositionally biased region" description="Low complexity" evidence="5">
    <location>
        <begin position="116"/>
        <end position="126"/>
    </location>
</feature>
<keyword evidence="8" id="KW-1185">Reference proteome</keyword>